<dbReference type="RefSeq" id="WP_099095858.1">
    <property type="nucleotide sequence ID" value="NZ_PDNU01000021.1"/>
</dbReference>
<dbReference type="CDD" id="cd00340">
    <property type="entry name" value="GSH_Peroxidase"/>
    <property type="match status" value="1"/>
</dbReference>
<accession>A0A2C7ABE1</accession>
<protein>
    <recommendedName>
        <fullName evidence="5">Glutathione peroxidase</fullName>
    </recommendedName>
</protein>
<evidence type="ECO:0000256" key="4">
    <source>
        <dbReference type="PIRSR" id="PIRSR000303-1"/>
    </source>
</evidence>
<evidence type="ECO:0000256" key="5">
    <source>
        <dbReference type="RuleBase" id="RU000499"/>
    </source>
</evidence>
<dbReference type="Pfam" id="PF00255">
    <property type="entry name" value="GSHPx"/>
    <property type="match status" value="1"/>
</dbReference>
<keyword evidence="7" id="KW-1185">Reference proteome</keyword>
<dbReference type="Proteomes" id="UP000223527">
    <property type="component" value="Unassembled WGS sequence"/>
</dbReference>
<evidence type="ECO:0000313" key="6">
    <source>
        <dbReference type="EMBL" id="PHK94725.1"/>
    </source>
</evidence>
<dbReference type="PROSITE" id="PS00460">
    <property type="entry name" value="GLUTATHIONE_PEROXID_1"/>
    <property type="match status" value="1"/>
</dbReference>
<dbReference type="PANTHER" id="PTHR11592:SF78">
    <property type="entry name" value="GLUTATHIONE PEROXIDASE"/>
    <property type="match status" value="1"/>
</dbReference>
<dbReference type="Gene3D" id="3.40.30.10">
    <property type="entry name" value="Glutaredoxin"/>
    <property type="match status" value="1"/>
</dbReference>
<evidence type="ECO:0000313" key="7">
    <source>
        <dbReference type="Proteomes" id="UP000223527"/>
    </source>
</evidence>
<dbReference type="AlphaFoldDB" id="A0A2C7ABE1"/>
<evidence type="ECO:0000256" key="3">
    <source>
        <dbReference type="ARBA" id="ARBA00023002"/>
    </source>
</evidence>
<dbReference type="PRINTS" id="PR01011">
    <property type="entry name" value="GLUTPROXDASE"/>
</dbReference>
<dbReference type="InterPro" id="IPR036249">
    <property type="entry name" value="Thioredoxin-like_sf"/>
</dbReference>
<comment type="similarity">
    <text evidence="1 5">Belongs to the glutathione peroxidase family.</text>
</comment>
<dbReference type="GO" id="GO:0034599">
    <property type="term" value="P:cellular response to oxidative stress"/>
    <property type="evidence" value="ECO:0007669"/>
    <property type="project" value="TreeGrafter"/>
</dbReference>
<name>A0A2C7ABE1_9PROT</name>
<comment type="caution">
    <text evidence="6">The sequence shown here is derived from an EMBL/GenBank/DDBJ whole genome shotgun (WGS) entry which is preliminary data.</text>
</comment>
<dbReference type="InterPro" id="IPR000889">
    <property type="entry name" value="Glutathione_peroxidase"/>
</dbReference>
<feature type="active site" evidence="4">
    <location>
        <position position="38"/>
    </location>
</feature>
<dbReference type="PIRSF" id="PIRSF000303">
    <property type="entry name" value="Glutathion_perox"/>
    <property type="match status" value="1"/>
</dbReference>
<dbReference type="OrthoDB" id="9785502at2"/>
<dbReference type="PROSITE" id="PS51355">
    <property type="entry name" value="GLUTATHIONE_PEROXID_3"/>
    <property type="match status" value="1"/>
</dbReference>
<evidence type="ECO:0000256" key="2">
    <source>
        <dbReference type="ARBA" id="ARBA00022559"/>
    </source>
</evidence>
<gene>
    <name evidence="6" type="ORF">CR162_11880</name>
</gene>
<dbReference type="GO" id="GO:0004601">
    <property type="term" value="F:peroxidase activity"/>
    <property type="evidence" value="ECO:0007669"/>
    <property type="project" value="UniProtKB-KW"/>
</dbReference>
<dbReference type="PROSITE" id="PS00763">
    <property type="entry name" value="GLUTATHIONE_PEROXID_2"/>
    <property type="match status" value="1"/>
</dbReference>
<dbReference type="InterPro" id="IPR029759">
    <property type="entry name" value="GPX_AS"/>
</dbReference>
<sequence length="177" mass="18962">MAAPPLSAFSARRADGRETPLAEFAGQVLLVVNTASACGFTPQYAGLEALQRDYGPRGFSVLAFPCNQFGGQEPGDEASIAQFCETRFNATFPLFAKVEVNGEGAHPLFRHLKAQKPGVLGTEAIKWNFTKFLIDRQGRVAGRFAPATAPEKLRSEIERLLAADARQDLNGPAAAPG</sequence>
<evidence type="ECO:0000256" key="1">
    <source>
        <dbReference type="ARBA" id="ARBA00006926"/>
    </source>
</evidence>
<dbReference type="InterPro" id="IPR029760">
    <property type="entry name" value="GPX_CS"/>
</dbReference>
<keyword evidence="3 5" id="KW-0560">Oxidoreductase</keyword>
<dbReference type="SUPFAM" id="SSF52833">
    <property type="entry name" value="Thioredoxin-like"/>
    <property type="match status" value="1"/>
</dbReference>
<dbReference type="PANTHER" id="PTHR11592">
    <property type="entry name" value="GLUTATHIONE PEROXIDASE"/>
    <property type="match status" value="1"/>
</dbReference>
<reference evidence="6 7" key="1">
    <citation type="submission" date="2017-10" db="EMBL/GenBank/DDBJ databases">
        <authorList>
            <person name="Banno H."/>
            <person name="Chua N.-H."/>
        </authorList>
    </citation>
    <scope>NUCLEOTIDE SEQUENCE [LARGE SCALE GENOMIC DNA]</scope>
    <source>
        <strain evidence="6 7">YW11</strain>
    </source>
</reference>
<keyword evidence="2 5" id="KW-0575">Peroxidase</keyword>
<proteinExistence type="inferred from homology"/>
<organism evidence="6 7">
    <name type="scientific">Teichococcus rhizosphaerae</name>
    <dbReference type="NCBI Taxonomy" id="1335062"/>
    <lineage>
        <taxon>Bacteria</taxon>
        <taxon>Pseudomonadati</taxon>
        <taxon>Pseudomonadota</taxon>
        <taxon>Alphaproteobacteria</taxon>
        <taxon>Acetobacterales</taxon>
        <taxon>Roseomonadaceae</taxon>
        <taxon>Roseomonas</taxon>
    </lineage>
</organism>
<dbReference type="EMBL" id="PDNU01000021">
    <property type="protein sequence ID" value="PHK94725.1"/>
    <property type="molecule type" value="Genomic_DNA"/>
</dbReference>
<dbReference type="FunFam" id="3.40.30.10:FF:000010">
    <property type="entry name" value="Glutathione peroxidase"/>
    <property type="match status" value="1"/>
</dbReference>